<keyword evidence="2" id="KW-1185">Reference proteome</keyword>
<organism evidence="1 2">
    <name type="scientific">Paraburkholderia phytofirmans OLGA172</name>
    <dbReference type="NCBI Taxonomy" id="1417228"/>
    <lineage>
        <taxon>Bacteria</taxon>
        <taxon>Pseudomonadati</taxon>
        <taxon>Pseudomonadota</taxon>
        <taxon>Betaproteobacteria</taxon>
        <taxon>Burkholderiales</taxon>
        <taxon>Burkholderiaceae</taxon>
        <taxon>Paraburkholderia</taxon>
    </lineage>
</organism>
<evidence type="ECO:0000313" key="2">
    <source>
        <dbReference type="Proteomes" id="UP000076852"/>
    </source>
</evidence>
<dbReference type="SUPFAM" id="SSF52172">
    <property type="entry name" value="CheY-like"/>
    <property type="match status" value="1"/>
</dbReference>
<sequence>MCADCCWSRKAFAVLVAHSAENAWQNLLAETIDLVLSDHTVPAMTGARPHERLRATHTLAHLPFILWSGSSLEEGISFDGVFFAERARVHDAGRAHKSPAGWHAVSEAPLLNPFDLGDVPAFIDRSEYANPC</sequence>
<name>A0A160FTN6_9BURK</name>
<dbReference type="Proteomes" id="UP000076852">
    <property type="component" value="Chromosome 2"/>
</dbReference>
<protein>
    <submittedName>
        <fullName evidence="1">Uncharacterized protein</fullName>
    </submittedName>
</protein>
<dbReference type="Gene3D" id="3.40.50.2300">
    <property type="match status" value="1"/>
</dbReference>
<proteinExistence type="predicted"/>
<dbReference type="KEGG" id="buz:AYM40_30595"/>
<dbReference type="EMBL" id="CP014579">
    <property type="protein sequence ID" value="ANB76549.1"/>
    <property type="molecule type" value="Genomic_DNA"/>
</dbReference>
<accession>A0A160FTN6</accession>
<dbReference type="InterPro" id="IPR011006">
    <property type="entry name" value="CheY-like_superfamily"/>
</dbReference>
<evidence type="ECO:0000313" key="1">
    <source>
        <dbReference type="EMBL" id="ANB76549.1"/>
    </source>
</evidence>
<dbReference type="AlphaFoldDB" id="A0A160FTN6"/>
<gene>
    <name evidence="1" type="ORF">AYM40_30595</name>
</gene>
<reference evidence="1 2" key="1">
    <citation type="journal article" date="2016" name="Gene">
        <title>PacBio SMRT assembly of a complex multi-replicon genome reveals chlorocatechol degradative operon in a region of genome plasticity.</title>
        <authorList>
            <person name="Ricker N."/>
            <person name="Shen S.Y."/>
            <person name="Goordial J."/>
            <person name="Jin S."/>
            <person name="Fulthorpe R.R."/>
        </authorList>
    </citation>
    <scope>NUCLEOTIDE SEQUENCE [LARGE SCALE GENOMIC DNA]</scope>
    <source>
        <strain evidence="1 2">OLGA172</strain>
    </source>
</reference>